<dbReference type="PANTHER" id="PTHR14093">
    <property type="entry name" value="HLA CLASS II GAMMA CHAIN"/>
    <property type="match status" value="1"/>
</dbReference>
<dbReference type="Gene3D" id="4.10.800.10">
    <property type="entry name" value="Thyroglobulin type-1"/>
    <property type="match status" value="1"/>
</dbReference>
<reference evidence="10" key="1">
    <citation type="journal article" date="2021" name="Cell">
        <title>Tracing the genetic footprints of vertebrate landing in non-teleost ray-finned fishes.</title>
        <authorList>
            <person name="Bi X."/>
            <person name="Wang K."/>
            <person name="Yang L."/>
            <person name="Pan H."/>
            <person name="Jiang H."/>
            <person name="Wei Q."/>
            <person name="Fang M."/>
            <person name="Yu H."/>
            <person name="Zhu C."/>
            <person name="Cai Y."/>
            <person name="He Y."/>
            <person name="Gan X."/>
            <person name="Zeng H."/>
            <person name="Yu D."/>
            <person name="Zhu Y."/>
            <person name="Jiang H."/>
            <person name="Qiu Q."/>
            <person name="Yang H."/>
            <person name="Zhang Y.E."/>
            <person name="Wang W."/>
            <person name="Zhu M."/>
            <person name="He S."/>
            <person name="Zhang G."/>
        </authorList>
    </citation>
    <scope>NUCLEOTIDE SEQUENCE</scope>
    <source>
        <strain evidence="10">Allg_001</strain>
    </source>
</reference>
<dbReference type="Pfam" id="PF09307">
    <property type="entry name" value="MHC2-interact"/>
    <property type="match status" value="1"/>
</dbReference>
<dbReference type="InterPro" id="IPR052001">
    <property type="entry name" value="MHC-II_Gamma/Thyroglobulin"/>
</dbReference>
<dbReference type="GO" id="GO:0009986">
    <property type="term" value="C:cell surface"/>
    <property type="evidence" value="ECO:0007669"/>
    <property type="project" value="TreeGrafter"/>
</dbReference>
<feature type="region of interest" description="Disordered" evidence="7">
    <location>
        <begin position="265"/>
        <end position="289"/>
    </location>
</feature>
<dbReference type="PANTHER" id="PTHR14093:SF17">
    <property type="entry name" value="HLA CLASS II HISTOCOMPATIBILITY ANTIGEN GAMMA CHAIN"/>
    <property type="match status" value="1"/>
</dbReference>
<dbReference type="CDD" id="cd00191">
    <property type="entry name" value="TY"/>
    <property type="match status" value="1"/>
</dbReference>
<dbReference type="Pfam" id="PF00086">
    <property type="entry name" value="Thyroglobulin_1"/>
    <property type="match status" value="1"/>
</dbReference>
<evidence type="ECO:0000256" key="7">
    <source>
        <dbReference type="SAM" id="MobiDB-lite"/>
    </source>
</evidence>
<feature type="non-terminal residue" evidence="10">
    <location>
        <position position="1"/>
    </location>
</feature>
<evidence type="ECO:0000256" key="2">
    <source>
        <dbReference type="ARBA" id="ARBA00022525"/>
    </source>
</evidence>
<feature type="disulfide bond" evidence="5 6">
    <location>
        <begin position="245"/>
        <end position="265"/>
    </location>
</feature>
<dbReference type="GO" id="GO:0016020">
    <property type="term" value="C:membrane"/>
    <property type="evidence" value="ECO:0007669"/>
    <property type="project" value="InterPro"/>
</dbReference>
<keyword evidence="11" id="KW-1185">Reference proteome</keyword>
<dbReference type="Pfam" id="PF08831">
    <property type="entry name" value="MHCassoc_trimer"/>
    <property type="match status" value="1"/>
</dbReference>
<dbReference type="GO" id="GO:0070374">
    <property type="term" value="P:positive regulation of ERK1 and ERK2 cascade"/>
    <property type="evidence" value="ECO:0007669"/>
    <property type="project" value="TreeGrafter"/>
</dbReference>
<dbReference type="GO" id="GO:0002830">
    <property type="term" value="P:positive regulation of type 2 immune response"/>
    <property type="evidence" value="ECO:0007669"/>
    <property type="project" value="TreeGrafter"/>
</dbReference>
<dbReference type="InterPro" id="IPR036857">
    <property type="entry name" value="Thyroglobulin_1_sf"/>
</dbReference>
<dbReference type="SUPFAM" id="SSF48305">
    <property type="entry name" value="Class II MHC-associated invariant chain ectoplasmic trimerization domain"/>
    <property type="match status" value="1"/>
</dbReference>
<keyword evidence="8" id="KW-0812">Transmembrane</keyword>
<name>A0A8J7TJB4_ATRSP</name>
<dbReference type="InterPro" id="IPR036613">
    <property type="entry name" value="MHCII_invariant_trimer_sf"/>
</dbReference>
<gene>
    <name evidence="10" type="primary">Cd74</name>
    <name evidence="10" type="ORF">GTO95_0007037</name>
</gene>
<feature type="region of interest" description="Disordered" evidence="7">
    <location>
        <begin position="1"/>
        <end position="33"/>
    </location>
</feature>
<protein>
    <submittedName>
        <fullName evidence="10">HG2A protein</fullName>
    </submittedName>
</protein>
<evidence type="ECO:0000256" key="4">
    <source>
        <dbReference type="ARBA" id="ARBA00023180"/>
    </source>
</evidence>
<dbReference type="InterPro" id="IPR011988">
    <property type="entry name" value="MHC_II-assoc_invariant_trimer"/>
</dbReference>
<keyword evidence="8" id="KW-0472">Membrane</keyword>
<dbReference type="GO" id="GO:0005737">
    <property type="term" value="C:cytoplasm"/>
    <property type="evidence" value="ECO:0007669"/>
    <property type="project" value="TreeGrafter"/>
</dbReference>
<evidence type="ECO:0000259" key="9">
    <source>
        <dbReference type="PROSITE" id="PS51162"/>
    </source>
</evidence>
<organism evidence="10 11">
    <name type="scientific">Atractosteus spatula</name>
    <name type="common">Alligator gar</name>
    <name type="synonym">Lepisosteus spatula</name>
    <dbReference type="NCBI Taxonomy" id="7917"/>
    <lineage>
        <taxon>Eukaryota</taxon>
        <taxon>Metazoa</taxon>
        <taxon>Chordata</taxon>
        <taxon>Craniata</taxon>
        <taxon>Vertebrata</taxon>
        <taxon>Euteleostomi</taxon>
        <taxon>Actinopterygii</taxon>
        <taxon>Neopterygii</taxon>
        <taxon>Holostei</taxon>
        <taxon>Semionotiformes</taxon>
        <taxon>Lepisosteidae</taxon>
        <taxon>Atractosteus</taxon>
    </lineage>
</organism>
<feature type="compositionally biased region" description="Basic and acidic residues" evidence="7">
    <location>
        <begin position="1"/>
        <end position="10"/>
    </location>
</feature>
<dbReference type="GO" id="GO:0070206">
    <property type="term" value="P:protein trimerization"/>
    <property type="evidence" value="ECO:0007669"/>
    <property type="project" value="InterPro"/>
</dbReference>
<dbReference type="GO" id="GO:0005576">
    <property type="term" value="C:extracellular region"/>
    <property type="evidence" value="ECO:0007669"/>
    <property type="project" value="UniProtKB-SubCell"/>
</dbReference>
<dbReference type="InterPro" id="IPR022339">
    <property type="entry name" value="MHC_II-assoc_invar_chain"/>
</dbReference>
<feature type="compositionally biased region" description="Polar residues" evidence="7">
    <location>
        <begin position="20"/>
        <end position="33"/>
    </location>
</feature>
<evidence type="ECO:0000313" key="11">
    <source>
        <dbReference type="Proteomes" id="UP000736164"/>
    </source>
</evidence>
<dbReference type="GO" id="GO:0002286">
    <property type="term" value="P:T cell activation involved in immune response"/>
    <property type="evidence" value="ECO:0007669"/>
    <property type="project" value="TreeGrafter"/>
</dbReference>
<dbReference type="PRINTS" id="PR01990">
    <property type="entry name" value="CD74ANTIGEN"/>
</dbReference>
<dbReference type="SUPFAM" id="SSF57610">
    <property type="entry name" value="Thyroglobulin type-1 domain"/>
    <property type="match status" value="1"/>
</dbReference>
<dbReference type="GO" id="GO:0042289">
    <property type="term" value="F:MHC class II protein binding"/>
    <property type="evidence" value="ECO:0007669"/>
    <property type="project" value="InterPro"/>
</dbReference>
<dbReference type="GO" id="GO:0060907">
    <property type="term" value="P:positive regulation of macrophage cytokine production"/>
    <property type="evidence" value="ECO:0007669"/>
    <property type="project" value="TreeGrafter"/>
</dbReference>
<dbReference type="FunFam" id="4.10.800.10:FF:000001">
    <property type="entry name" value="Testican-3 isoform 2"/>
    <property type="match status" value="1"/>
</dbReference>
<dbReference type="PROSITE" id="PS51162">
    <property type="entry name" value="THYROGLOBULIN_1_2"/>
    <property type="match status" value="1"/>
</dbReference>
<dbReference type="PROSITE" id="PS00484">
    <property type="entry name" value="THYROGLOBULIN_1_1"/>
    <property type="match status" value="1"/>
</dbReference>
<evidence type="ECO:0000256" key="6">
    <source>
        <dbReference type="PROSITE-ProRule" id="PRU00500"/>
    </source>
</evidence>
<evidence type="ECO:0000256" key="3">
    <source>
        <dbReference type="ARBA" id="ARBA00023157"/>
    </source>
</evidence>
<dbReference type="PIRSF" id="PIRSF001992">
    <property type="entry name" value="CD74_antigen"/>
    <property type="match status" value="1"/>
</dbReference>
<comment type="caution">
    <text evidence="6">Lacks conserved residue(s) required for the propagation of feature annotation.</text>
</comment>
<dbReference type="Proteomes" id="UP000736164">
    <property type="component" value="Unassembled WGS sequence"/>
</dbReference>
<dbReference type="GO" id="GO:0019882">
    <property type="term" value="P:antigen processing and presentation"/>
    <property type="evidence" value="ECO:0007669"/>
    <property type="project" value="InterPro"/>
</dbReference>
<dbReference type="InterPro" id="IPR043530">
    <property type="entry name" value="CD74_antigen"/>
</dbReference>
<feature type="transmembrane region" description="Helical" evidence="8">
    <location>
        <begin position="39"/>
        <end position="61"/>
    </location>
</feature>
<feature type="domain" description="Thyroglobulin type-1" evidence="9">
    <location>
        <begin position="204"/>
        <end position="265"/>
    </location>
</feature>
<dbReference type="SMART" id="SM00211">
    <property type="entry name" value="TY"/>
    <property type="match status" value="1"/>
</dbReference>
<dbReference type="GO" id="GO:0035718">
    <property type="term" value="F:macrophage migration inhibitory factor binding"/>
    <property type="evidence" value="ECO:0007669"/>
    <property type="project" value="InterPro"/>
</dbReference>
<keyword evidence="2" id="KW-0964">Secreted</keyword>
<proteinExistence type="predicted"/>
<dbReference type="GO" id="GO:0001961">
    <property type="term" value="P:positive regulation of cytokine-mediated signaling pathway"/>
    <property type="evidence" value="ECO:0007669"/>
    <property type="project" value="TreeGrafter"/>
</dbReference>
<dbReference type="GO" id="GO:0043518">
    <property type="term" value="P:negative regulation of DNA damage response, signal transduction by p53 class mediator"/>
    <property type="evidence" value="ECO:0007669"/>
    <property type="project" value="TreeGrafter"/>
</dbReference>
<comment type="caution">
    <text evidence="10">The sequence shown here is derived from an EMBL/GenBank/DDBJ whole genome shotgun (WGS) entry which is preliminary data.</text>
</comment>
<dbReference type="InterPro" id="IPR000716">
    <property type="entry name" value="Thyroglobulin_1"/>
</dbReference>
<keyword evidence="8" id="KW-1133">Transmembrane helix</keyword>
<sequence length="289" mass="32697">MAEEQHDALLRNEVPPSEETVVNVQNGQRSSSSNRGYKIAGFTLLACLLIAGQAVTVYFVMSQKGQITTLEQHTENLKKQLNTRKPAPPSAPKMLHMPMFNMPLLMDYSEDSKKVPMKKIEDTATVSLEKQVKDLLQDENLPQFNETFLGNLQGMKSQMEDSEWKSFESWMRSWLIFQMAQQQPPKPTPVPEEKNTPMAESGIQTKCQLEANAKSVHPGVFRPKCDEQGNYLPMQCWSSTGYCWCVDKNGDELPGTRVRFGRPQCDSGEGKGRKMALPSFPKMMELKDE</sequence>
<feature type="disulfide bond" evidence="5 6">
    <location>
        <begin position="236"/>
        <end position="243"/>
    </location>
</feature>
<keyword evidence="4" id="KW-0325">Glycoprotein</keyword>
<dbReference type="InterPro" id="IPR015386">
    <property type="entry name" value="MHC_II-assoc_invar/CLIP_MHC-bd"/>
</dbReference>
<dbReference type="GO" id="GO:1902166">
    <property type="term" value="P:negative regulation of intrinsic apoptotic signaling pathway in response to DNA damage by p53 class mediator"/>
    <property type="evidence" value="ECO:0007669"/>
    <property type="project" value="TreeGrafter"/>
</dbReference>
<evidence type="ECO:0000256" key="1">
    <source>
        <dbReference type="ARBA" id="ARBA00004613"/>
    </source>
</evidence>
<dbReference type="Gene3D" id="1.10.870.10">
    <property type="entry name" value="MHC class II-associated invariant chain, trimerisation domain"/>
    <property type="match status" value="1"/>
</dbReference>
<accession>A0A8J7TJB4</accession>
<dbReference type="EMBL" id="JAAWVO010078121">
    <property type="protein sequence ID" value="MBN3325973.1"/>
    <property type="molecule type" value="Genomic_DNA"/>
</dbReference>
<dbReference type="AlphaFoldDB" id="A0A8J7TJB4"/>
<dbReference type="GO" id="GO:0006886">
    <property type="term" value="P:intracellular protein transport"/>
    <property type="evidence" value="ECO:0007669"/>
    <property type="project" value="InterPro"/>
</dbReference>
<feature type="non-terminal residue" evidence="10">
    <location>
        <position position="289"/>
    </location>
</feature>
<comment type="subcellular location">
    <subcellularLocation>
        <location evidence="1">Secreted</location>
    </subcellularLocation>
</comment>
<evidence type="ECO:0000256" key="8">
    <source>
        <dbReference type="SAM" id="Phobius"/>
    </source>
</evidence>
<evidence type="ECO:0000313" key="10">
    <source>
        <dbReference type="EMBL" id="MBN3325973.1"/>
    </source>
</evidence>
<feature type="disulfide bond" evidence="5">
    <location>
        <begin position="207"/>
        <end position="225"/>
    </location>
</feature>
<dbReference type="GO" id="GO:0004896">
    <property type="term" value="F:cytokine receptor activity"/>
    <property type="evidence" value="ECO:0007669"/>
    <property type="project" value="TreeGrafter"/>
</dbReference>
<evidence type="ECO:0000256" key="5">
    <source>
        <dbReference type="PIRSR" id="PIRSR001992-1"/>
    </source>
</evidence>
<keyword evidence="3 5" id="KW-1015">Disulfide bond</keyword>